<evidence type="ECO:0000256" key="5">
    <source>
        <dbReference type="ARBA" id="ARBA00023136"/>
    </source>
</evidence>
<protein>
    <recommendedName>
        <fullName evidence="8">Amino acid transporter transmembrane domain-containing protein</fullName>
    </recommendedName>
</protein>
<feature type="transmembrane region" description="Helical" evidence="7">
    <location>
        <begin position="261"/>
        <end position="281"/>
    </location>
</feature>
<proteinExistence type="inferred from homology"/>
<evidence type="ECO:0000256" key="6">
    <source>
        <dbReference type="SAM" id="MobiDB-lite"/>
    </source>
</evidence>
<keyword evidence="4 7" id="KW-1133">Transmembrane helix</keyword>
<reference evidence="9" key="1">
    <citation type="submission" date="2022-07" db="EMBL/GenBank/DDBJ databases">
        <title>Phylogenomic reconstructions and comparative analyses of Kickxellomycotina fungi.</title>
        <authorList>
            <person name="Reynolds N.K."/>
            <person name="Stajich J.E."/>
            <person name="Barry K."/>
            <person name="Grigoriev I.V."/>
            <person name="Crous P."/>
            <person name="Smith M.E."/>
        </authorList>
    </citation>
    <scope>NUCLEOTIDE SEQUENCE</scope>
    <source>
        <strain evidence="9">NBRC 32514</strain>
    </source>
</reference>
<dbReference type="Proteomes" id="UP001149813">
    <property type="component" value="Unassembled WGS sequence"/>
</dbReference>
<dbReference type="Pfam" id="PF01490">
    <property type="entry name" value="Aa_trans"/>
    <property type="match status" value="1"/>
</dbReference>
<dbReference type="GO" id="GO:0015179">
    <property type="term" value="F:L-amino acid transmembrane transporter activity"/>
    <property type="evidence" value="ECO:0007669"/>
    <property type="project" value="TreeGrafter"/>
</dbReference>
<feature type="transmembrane region" description="Helical" evidence="7">
    <location>
        <begin position="158"/>
        <end position="175"/>
    </location>
</feature>
<dbReference type="InterPro" id="IPR013057">
    <property type="entry name" value="AA_transpt_TM"/>
</dbReference>
<evidence type="ECO:0000256" key="1">
    <source>
        <dbReference type="ARBA" id="ARBA00004141"/>
    </source>
</evidence>
<accession>A0A9W7XZC7</accession>
<sequence>MPDQTSGAGRRGVHTPLLHGRPRRGGASARKAFVLLAKAFVGSGMLFLPRAFSNGGLLASALLLLLVAAASLHTMQQLVHCHQRLCQESDSALPVSGSGGYGALAQRAYGRWLRRAVELSVVASQLGFACAGSVFVATSLRDAVNALTACRWHAQLPLGLWVAAQALPLAPLCLVRHVRGFSRVALLADLAILLGLAYILSTSTASLARQGPGPHVTPLLNPAGFSLFLGSAAYTFEGYALILPIAAAMRRPAQFPRLLRLVMALCAAVAVAVGSLGYAAFGDQTAPIVLLNMPARSWATQGVRGLYALAIIGTTPLMMFPAYRLIERPAFRGSSGKQFKRVKAGKNMFRLVLLAAVLGVAQVGAGRLDRLVAIIGGAACVPLAFVYPPLIHCRLGGAAASGRWRRARDLGFALAGTALSVYVTAGAIERWSVEETPYDFCQAEIPPH</sequence>
<evidence type="ECO:0000259" key="8">
    <source>
        <dbReference type="Pfam" id="PF01490"/>
    </source>
</evidence>
<feature type="transmembrane region" description="Helical" evidence="7">
    <location>
        <begin position="306"/>
        <end position="326"/>
    </location>
</feature>
<keyword evidence="10" id="KW-1185">Reference proteome</keyword>
<feature type="region of interest" description="Disordered" evidence="6">
    <location>
        <begin position="1"/>
        <end position="24"/>
    </location>
</feature>
<dbReference type="EMBL" id="JANBOJ010000195">
    <property type="protein sequence ID" value="KAJ1721127.1"/>
    <property type="molecule type" value="Genomic_DNA"/>
</dbReference>
<feature type="transmembrane region" description="Helical" evidence="7">
    <location>
        <begin position="187"/>
        <end position="208"/>
    </location>
</feature>
<feature type="transmembrane region" description="Helical" evidence="7">
    <location>
        <begin position="116"/>
        <end position="138"/>
    </location>
</feature>
<feature type="transmembrane region" description="Helical" evidence="7">
    <location>
        <begin position="57"/>
        <end position="75"/>
    </location>
</feature>
<evidence type="ECO:0000256" key="7">
    <source>
        <dbReference type="SAM" id="Phobius"/>
    </source>
</evidence>
<feature type="transmembrane region" description="Helical" evidence="7">
    <location>
        <begin position="347"/>
        <end position="365"/>
    </location>
</feature>
<keyword evidence="3 7" id="KW-0812">Transmembrane</keyword>
<dbReference type="OrthoDB" id="1684102at2759"/>
<name>A0A9W7XZC7_9FUNG</name>
<comment type="similarity">
    <text evidence="2">Belongs to the amino acid/polyamine transporter 2 family.</text>
</comment>
<feature type="transmembrane region" description="Helical" evidence="7">
    <location>
        <begin position="410"/>
        <end position="428"/>
    </location>
</feature>
<feature type="domain" description="Amino acid transporter transmembrane" evidence="8">
    <location>
        <begin position="26"/>
        <end position="428"/>
    </location>
</feature>
<feature type="transmembrane region" description="Helical" evidence="7">
    <location>
        <begin position="228"/>
        <end position="249"/>
    </location>
</feature>
<evidence type="ECO:0000256" key="3">
    <source>
        <dbReference type="ARBA" id="ARBA00022692"/>
    </source>
</evidence>
<dbReference type="AlphaFoldDB" id="A0A9W7XZC7"/>
<comment type="subcellular location">
    <subcellularLocation>
        <location evidence="1">Membrane</location>
        <topology evidence="1">Multi-pass membrane protein</topology>
    </subcellularLocation>
</comment>
<feature type="transmembrane region" description="Helical" evidence="7">
    <location>
        <begin position="371"/>
        <end position="390"/>
    </location>
</feature>
<dbReference type="PANTHER" id="PTHR22950">
    <property type="entry name" value="AMINO ACID TRANSPORTER"/>
    <property type="match status" value="1"/>
</dbReference>
<evidence type="ECO:0000313" key="9">
    <source>
        <dbReference type="EMBL" id="KAJ1721127.1"/>
    </source>
</evidence>
<evidence type="ECO:0000313" key="10">
    <source>
        <dbReference type="Proteomes" id="UP001149813"/>
    </source>
</evidence>
<organism evidence="9 10">
    <name type="scientific">Coemansia erecta</name>
    <dbReference type="NCBI Taxonomy" id="147472"/>
    <lineage>
        <taxon>Eukaryota</taxon>
        <taxon>Fungi</taxon>
        <taxon>Fungi incertae sedis</taxon>
        <taxon>Zoopagomycota</taxon>
        <taxon>Kickxellomycotina</taxon>
        <taxon>Kickxellomycetes</taxon>
        <taxon>Kickxellales</taxon>
        <taxon>Kickxellaceae</taxon>
        <taxon>Coemansia</taxon>
    </lineage>
</organism>
<keyword evidence="5 7" id="KW-0472">Membrane</keyword>
<comment type="caution">
    <text evidence="9">The sequence shown here is derived from an EMBL/GenBank/DDBJ whole genome shotgun (WGS) entry which is preliminary data.</text>
</comment>
<evidence type="ECO:0000256" key="2">
    <source>
        <dbReference type="ARBA" id="ARBA00008066"/>
    </source>
</evidence>
<gene>
    <name evidence="9" type="ORF">LPJ53_004312</name>
</gene>
<dbReference type="PANTHER" id="PTHR22950:SF666">
    <property type="entry name" value="VACUOLAR AMINO ACID TRANSPORTER 4"/>
    <property type="match status" value="1"/>
</dbReference>
<dbReference type="GO" id="GO:0005774">
    <property type="term" value="C:vacuolar membrane"/>
    <property type="evidence" value="ECO:0007669"/>
    <property type="project" value="TreeGrafter"/>
</dbReference>
<evidence type="ECO:0000256" key="4">
    <source>
        <dbReference type="ARBA" id="ARBA00022989"/>
    </source>
</evidence>